<accession>A0A1G7GSR3</accession>
<dbReference type="RefSeq" id="WP_083344004.1">
    <property type="nucleotide sequence ID" value="NZ_LT629690.1"/>
</dbReference>
<sequence>MSVTSDAVSPGKLQPEQKEAMLRLVGSSTFASAPRLRSVLEYLLQIMDEGSSEDVTEQTIGQAVFHRPAGYNASEDNIVRVTIRHLRTRLDEFYASEGASETLVLIIPKGKYVPSFVQRDVVAIPQPVAESLSLPDQVASAPPPSTDVRIPHRPSRMVWTFAASVILAFAIGFGVRSLYVQSTPTQGILGALLHKGDTVTVVAVDGNLQAYRGIFGHQITLDDYIHRIYSLPEETDSNPILTGARHMATNSDQTNISSAIIGVAIQKSLVQQRVLIRHPHDLSVRNFQGPGTVILLGGPWSDPWGQLFESRFNFRLVPQAKNPATPDVQNLHPASGESTLYHPHQDGALTVNYVRIAIIPNLDGAGNVILLSATSAESLEAAGSYLLSTDSKEELLQHLGVRSASELPPSEFLLEVSGLNSVPESHRIIAFRLVHS</sequence>
<keyword evidence="3" id="KW-1185">Reference proteome</keyword>
<name>A0A1G7GSR3_9BACT</name>
<feature type="transmembrane region" description="Helical" evidence="1">
    <location>
        <begin position="158"/>
        <end position="179"/>
    </location>
</feature>
<keyword evidence="1" id="KW-0472">Membrane</keyword>
<dbReference type="AlphaFoldDB" id="A0A1G7GSR3"/>
<dbReference type="Proteomes" id="UP000182427">
    <property type="component" value="Chromosome I"/>
</dbReference>
<evidence type="ECO:0000313" key="2">
    <source>
        <dbReference type="EMBL" id="SDE91180.1"/>
    </source>
</evidence>
<protein>
    <submittedName>
        <fullName evidence="2">Uncharacterized protein</fullName>
    </submittedName>
</protein>
<keyword evidence="1" id="KW-1133">Transmembrane helix</keyword>
<organism evidence="2 3">
    <name type="scientific">Terriglobus roseus</name>
    <dbReference type="NCBI Taxonomy" id="392734"/>
    <lineage>
        <taxon>Bacteria</taxon>
        <taxon>Pseudomonadati</taxon>
        <taxon>Acidobacteriota</taxon>
        <taxon>Terriglobia</taxon>
        <taxon>Terriglobales</taxon>
        <taxon>Acidobacteriaceae</taxon>
        <taxon>Terriglobus</taxon>
    </lineage>
</organism>
<evidence type="ECO:0000256" key="1">
    <source>
        <dbReference type="SAM" id="Phobius"/>
    </source>
</evidence>
<dbReference type="EMBL" id="LT629690">
    <property type="protein sequence ID" value="SDE91180.1"/>
    <property type="molecule type" value="Genomic_DNA"/>
</dbReference>
<reference evidence="2 3" key="1">
    <citation type="submission" date="2016-10" db="EMBL/GenBank/DDBJ databases">
        <authorList>
            <person name="de Groot N.N."/>
        </authorList>
    </citation>
    <scope>NUCLEOTIDE SEQUENCE [LARGE SCALE GENOMIC DNA]</scope>
    <source>
        <strain evidence="2 3">GAS232</strain>
    </source>
</reference>
<gene>
    <name evidence="2" type="ORF">SAMN05444167_0791</name>
</gene>
<keyword evidence="1" id="KW-0812">Transmembrane</keyword>
<proteinExistence type="predicted"/>
<evidence type="ECO:0000313" key="3">
    <source>
        <dbReference type="Proteomes" id="UP000182427"/>
    </source>
</evidence>